<dbReference type="Proteomes" id="UP000054011">
    <property type="component" value="Unassembled WGS sequence"/>
</dbReference>
<keyword evidence="1" id="KW-0812">Transmembrane</keyword>
<accession>A0A100Y5H5</accession>
<keyword evidence="1" id="KW-1133">Transmembrane helix</keyword>
<proteinExistence type="predicted"/>
<feature type="transmembrane region" description="Helical" evidence="1">
    <location>
        <begin position="12"/>
        <end position="36"/>
    </location>
</feature>
<dbReference type="AlphaFoldDB" id="A0A100Y5H5"/>
<dbReference type="OrthoDB" id="4201757at2"/>
<evidence type="ECO:0000313" key="3">
    <source>
        <dbReference type="Proteomes" id="UP000054011"/>
    </source>
</evidence>
<comment type="caution">
    <text evidence="2">The sequence shown here is derived from an EMBL/GenBank/DDBJ whole genome shotgun (WGS) entry which is preliminary data.</text>
</comment>
<organism evidence="2 3">
    <name type="scientific">Streptomyces kanasensis</name>
    <dbReference type="NCBI Taxonomy" id="936756"/>
    <lineage>
        <taxon>Bacteria</taxon>
        <taxon>Bacillati</taxon>
        <taxon>Actinomycetota</taxon>
        <taxon>Actinomycetes</taxon>
        <taxon>Kitasatosporales</taxon>
        <taxon>Streptomycetaceae</taxon>
        <taxon>Streptomyces</taxon>
    </lineage>
</organism>
<evidence type="ECO:0000256" key="1">
    <source>
        <dbReference type="SAM" id="Phobius"/>
    </source>
</evidence>
<dbReference type="RefSeq" id="WP_058942632.1">
    <property type="nucleotide sequence ID" value="NZ_LNSV01000032.1"/>
</dbReference>
<keyword evidence="3" id="KW-1185">Reference proteome</keyword>
<reference evidence="2 3" key="1">
    <citation type="submission" date="2015-11" db="EMBL/GenBank/DDBJ databases">
        <title>Genome-wide analysis reveals the secondary metabolome in Streptomyces kanasensis ZX01.</title>
        <authorList>
            <person name="Zhang G."/>
            <person name="Han L."/>
            <person name="Feng J."/>
            <person name="Zhang X."/>
        </authorList>
    </citation>
    <scope>NUCLEOTIDE SEQUENCE [LARGE SCALE GENOMIC DNA]</scope>
    <source>
        <strain evidence="2 3">ZX01</strain>
    </source>
</reference>
<sequence>MSEGTRTSRRTMLLRTLLVLLFAWGIAVGNTALAYVTLGYDAVPIAVGVVLSLAFVIVLRLLHQAWWLALLSAVPALLVLVGSVQYAPEAALERRGVRESVLVFAHEGSGNDHSYTLVGPEGRLDEPLEYRGSNPGYRIGQRIEIVRDPEGEVPLADAADVDARGRRAGLVIGVTAWTLMVPLAGWRGYVQRRKNREPLLERLGVM</sequence>
<gene>
    <name evidence="2" type="ORF">ATE80_14485</name>
</gene>
<feature type="transmembrane region" description="Helical" evidence="1">
    <location>
        <begin position="42"/>
        <end position="59"/>
    </location>
</feature>
<feature type="transmembrane region" description="Helical" evidence="1">
    <location>
        <begin position="66"/>
        <end position="87"/>
    </location>
</feature>
<evidence type="ECO:0000313" key="2">
    <source>
        <dbReference type="EMBL" id="KUH38067.1"/>
    </source>
</evidence>
<protein>
    <recommendedName>
        <fullName evidence="4">DUF3592 domain-containing protein</fullName>
    </recommendedName>
</protein>
<evidence type="ECO:0008006" key="4">
    <source>
        <dbReference type="Google" id="ProtNLM"/>
    </source>
</evidence>
<feature type="transmembrane region" description="Helical" evidence="1">
    <location>
        <begin position="168"/>
        <end position="186"/>
    </location>
</feature>
<name>A0A100Y5H5_9ACTN</name>
<dbReference type="EMBL" id="LNSV01000032">
    <property type="protein sequence ID" value="KUH38067.1"/>
    <property type="molecule type" value="Genomic_DNA"/>
</dbReference>
<keyword evidence="1" id="KW-0472">Membrane</keyword>